<accession>A0A0A0BWG7</accession>
<reference evidence="2 3" key="2">
    <citation type="journal article" date="2015" name="Stand. Genomic Sci.">
        <title>Draft genome sequence of Cellulomonas carbonis T26(T) and comparative analysis of six Cellulomonas genomes.</title>
        <authorList>
            <person name="Zhuang W."/>
            <person name="Zhang S."/>
            <person name="Xia X."/>
            <person name="Wang G."/>
        </authorList>
    </citation>
    <scope>NUCLEOTIDE SEQUENCE [LARGE SCALE GENOMIC DNA]</scope>
    <source>
        <strain evidence="2 3">T26</strain>
    </source>
</reference>
<dbReference type="AlphaFoldDB" id="A0A0A0BWG7"/>
<keyword evidence="3" id="KW-1185">Reference proteome</keyword>
<organism evidence="2 3">
    <name type="scientific">Cellulomonas carbonis T26</name>
    <dbReference type="NCBI Taxonomy" id="947969"/>
    <lineage>
        <taxon>Bacteria</taxon>
        <taxon>Bacillati</taxon>
        <taxon>Actinomycetota</taxon>
        <taxon>Actinomycetes</taxon>
        <taxon>Micrococcales</taxon>
        <taxon>Cellulomonadaceae</taxon>
        <taxon>Cellulomonas</taxon>
    </lineage>
</organism>
<gene>
    <name evidence="2" type="ORF">N868_18225</name>
</gene>
<evidence type="ECO:0000313" key="3">
    <source>
        <dbReference type="Proteomes" id="UP000029839"/>
    </source>
</evidence>
<reference evidence="2 3" key="1">
    <citation type="submission" date="2013-08" db="EMBL/GenBank/DDBJ databases">
        <title>Genome sequencing of Cellulomonas carbonis T26.</title>
        <authorList>
            <person name="Chen F."/>
            <person name="Li Y."/>
            <person name="Wang G."/>
        </authorList>
    </citation>
    <scope>NUCLEOTIDE SEQUENCE [LARGE SCALE GENOMIC DNA]</scope>
    <source>
        <strain evidence="2 3">T26</strain>
    </source>
</reference>
<proteinExistence type="predicted"/>
<protein>
    <submittedName>
        <fullName evidence="2">Uncharacterized protein</fullName>
    </submittedName>
</protein>
<dbReference type="EMBL" id="AXCY01000006">
    <property type="protein sequence ID" value="KGM12305.1"/>
    <property type="molecule type" value="Genomic_DNA"/>
</dbReference>
<evidence type="ECO:0000313" key="2">
    <source>
        <dbReference type="EMBL" id="KGM12305.1"/>
    </source>
</evidence>
<dbReference type="Proteomes" id="UP000029839">
    <property type="component" value="Unassembled WGS sequence"/>
</dbReference>
<evidence type="ECO:0000256" key="1">
    <source>
        <dbReference type="SAM" id="MobiDB-lite"/>
    </source>
</evidence>
<name>A0A0A0BWG7_9CELL</name>
<sequence length="124" mass="12804">MTTGAAHPAAPASPSAAASAAPSSGWGSAWEDALAELELDVALAEQMLTLGHIAQDPPAPWAPPAGLGPLPTDLVDRARTVLDRQLDVARRLAEAADLSRRHTRAVQAMRATAPSVPVYLDTPA</sequence>
<feature type="region of interest" description="Disordered" evidence="1">
    <location>
        <begin position="1"/>
        <end position="26"/>
    </location>
</feature>
<comment type="caution">
    <text evidence="2">The sequence shown here is derived from an EMBL/GenBank/DDBJ whole genome shotgun (WGS) entry which is preliminary data.</text>
</comment>
<dbReference type="RefSeq" id="WP_043602819.1">
    <property type="nucleotide sequence ID" value="NZ_AXCY01000006.1"/>
</dbReference>